<dbReference type="PANTHER" id="PTHR11537:SF254">
    <property type="entry name" value="POTASSIUM VOLTAGE-GATED CHANNEL PROTEIN SHAB"/>
    <property type="match status" value="1"/>
</dbReference>
<evidence type="ECO:0000256" key="5">
    <source>
        <dbReference type="ARBA" id="ARBA00023065"/>
    </source>
</evidence>
<dbReference type="Pfam" id="PF07885">
    <property type="entry name" value="Ion_trans_2"/>
    <property type="match status" value="1"/>
</dbReference>
<dbReference type="SUPFAM" id="SSF81324">
    <property type="entry name" value="Voltage-gated potassium channels"/>
    <property type="match status" value="1"/>
</dbReference>
<name>A0A6J6SM60_9ZZZZ</name>
<dbReference type="PANTHER" id="PTHR11537">
    <property type="entry name" value="VOLTAGE-GATED POTASSIUM CHANNEL"/>
    <property type="match status" value="1"/>
</dbReference>
<feature type="transmembrane region" description="Helical" evidence="9">
    <location>
        <begin position="51"/>
        <end position="71"/>
    </location>
</feature>
<evidence type="ECO:0000256" key="8">
    <source>
        <dbReference type="SAM" id="MobiDB-lite"/>
    </source>
</evidence>
<evidence type="ECO:0000256" key="7">
    <source>
        <dbReference type="ARBA" id="ARBA00023303"/>
    </source>
</evidence>
<accession>A0A6J6SM60</accession>
<gene>
    <name evidence="11" type="ORF">UFOPK1358_00765</name>
    <name evidence="12" type="ORF">UFOPK2766_00696</name>
</gene>
<feature type="region of interest" description="Disordered" evidence="8">
    <location>
        <begin position="206"/>
        <end position="231"/>
    </location>
</feature>
<dbReference type="PRINTS" id="PR00169">
    <property type="entry name" value="KCHANNEL"/>
</dbReference>
<evidence type="ECO:0000256" key="9">
    <source>
        <dbReference type="SAM" id="Phobius"/>
    </source>
</evidence>
<organism evidence="12">
    <name type="scientific">freshwater metagenome</name>
    <dbReference type="NCBI Taxonomy" id="449393"/>
    <lineage>
        <taxon>unclassified sequences</taxon>
        <taxon>metagenomes</taxon>
        <taxon>ecological metagenomes</taxon>
    </lineage>
</organism>
<feature type="domain" description="Potassium channel" evidence="10">
    <location>
        <begin position="129"/>
        <end position="197"/>
    </location>
</feature>
<proteinExistence type="predicted"/>
<dbReference type="EMBL" id="CAEZSF010000058">
    <property type="protein sequence ID" value="CAB4536422.1"/>
    <property type="molecule type" value="Genomic_DNA"/>
</dbReference>
<dbReference type="InterPro" id="IPR013099">
    <property type="entry name" value="K_chnl_dom"/>
</dbReference>
<dbReference type="Gene3D" id="1.20.5.110">
    <property type="match status" value="1"/>
</dbReference>
<dbReference type="InterPro" id="IPR028325">
    <property type="entry name" value="VG_K_chnl"/>
</dbReference>
<feature type="transmembrane region" description="Helical" evidence="9">
    <location>
        <begin position="117"/>
        <end position="138"/>
    </location>
</feature>
<evidence type="ECO:0000256" key="4">
    <source>
        <dbReference type="ARBA" id="ARBA00022989"/>
    </source>
</evidence>
<evidence type="ECO:0000256" key="1">
    <source>
        <dbReference type="ARBA" id="ARBA00004141"/>
    </source>
</evidence>
<comment type="subcellular location">
    <subcellularLocation>
        <location evidence="1">Membrane</location>
        <topology evidence="1">Multi-pass membrane protein</topology>
    </subcellularLocation>
</comment>
<evidence type="ECO:0000256" key="3">
    <source>
        <dbReference type="ARBA" id="ARBA00022692"/>
    </source>
</evidence>
<dbReference type="Gene3D" id="1.10.287.70">
    <property type="match status" value="1"/>
</dbReference>
<evidence type="ECO:0000256" key="6">
    <source>
        <dbReference type="ARBA" id="ARBA00023136"/>
    </source>
</evidence>
<feature type="transmembrane region" description="Helical" evidence="9">
    <location>
        <begin position="83"/>
        <end position="105"/>
    </location>
</feature>
<dbReference type="AlphaFoldDB" id="A0A6J6SM60"/>
<evidence type="ECO:0000313" key="12">
    <source>
        <dbReference type="EMBL" id="CAB4735952.1"/>
    </source>
</evidence>
<dbReference type="GO" id="GO:0005249">
    <property type="term" value="F:voltage-gated potassium channel activity"/>
    <property type="evidence" value="ECO:0007669"/>
    <property type="project" value="InterPro"/>
</dbReference>
<dbReference type="GO" id="GO:0001508">
    <property type="term" value="P:action potential"/>
    <property type="evidence" value="ECO:0007669"/>
    <property type="project" value="TreeGrafter"/>
</dbReference>
<feature type="transmembrane region" description="Helical" evidence="9">
    <location>
        <begin position="27"/>
        <end position="45"/>
    </location>
</feature>
<feature type="transmembrane region" description="Helical" evidence="9">
    <location>
        <begin position="178"/>
        <end position="202"/>
    </location>
</feature>
<reference evidence="12" key="1">
    <citation type="submission" date="2020-05" db="EMBL/GenBank/DDBJ databases">
        <authorList>
            <person name="Chiriac C."/>
            <person name="Salcher M."/>
            <person name="Ghai R."/>
            <person name="Kavagutti S V."/>
        </authorList>
    </citation>
    <scope>NUCLEOTIDE SEQUENCE</scope>
</reference>
<evidence type="ECO:0000259" key="10">
    <source>
        <dbReference type="Pfam" id="PF07885"/>
    </source>
</evidence>
<evidence type="ECO:0000313" key="11">
    <source>
        <dbReference type="EMBL" id="CAB4536422.1"/>
    </source>
</evidence>
<keyword evidence="2" id="KW-0813">Transport</keyword>
<dbReference type="EMBL" id="CAEZYU010000022">
    <property type="protein sequence ID" value="CAB4735952.1"/>
    <property type="molecule type" value="Genomic_DNA"/>
</dbReference>
<evidence type="ECO:0000256" key="2">
    <source>
        <dbReference type="ARBA" id="ARBA00022448"/>
    </source>
</evidence>
<keyword evidence="5" id="KW-0406">Ion transport</keyword>
<protein>
    <submittedName>
        <fullName evidence="12">Unannotated protein</fullName>
    </submittedName>
</protein>
<keyword evidence="7" id="KW-0407">Ion channel</keyword>
<feature type="transmembrane region" description="Helical" evidence="9">
    <location>
        <begin position="150"/>
        <end position="172"/>
    </location>
</feature>
<dbReference type="GO" id="GO:0008076">
    <property type="term" value="C:voltage-gated potassium channel complex"/>
    <property type="evidence" value="ECO:0007669"/>
    <property type="project" value="InterPro"/>
</dbReference>
<keyword evidence="4 9" id="KW-1133">Transmembrane helix</keyword>
<keyword evidence="3 9" id="KW-0812">Transmembrane</keyword>
<keyword evidence="6 9" id="KW-0472">Membrane</keyword>
<sequence>MSKQHLPIAQNTTPELQAYLLRTESTLDLFALLTLWVVVIPFRSFGTGTTAFAASFITKFLVSLVFAIDMFRRARMAPQPWTYVWAHPVGLLAVIFPPVRVLFSVRLVTSLFRRGHLAKFLAADLVLLMNGMLIVYFYERRAPGANITSLADAAWWGIVTVTTVGYGDLYPITPAGQIAAACIMATGILTLAVITAQVSWSFSQQVEDRTKGSPSETLEPENTDPGAIAPQQDLAGLHGRLDGIEAQLKRLLQQYDPSPEQVPDDNQT</sequence>